<proteinExistence type="predicted"/>
<reference evidence="1" key="1">
    <citation type="journal article" date="2021" name="Proc. Natl. Acad. Sci. U.S.A.">
        <title>A Catalog of Tens of Thousands of Viruses from Human Metagenomes Reveals Hidden Associations with Chronic Diseases.</title>
        <authorList>
            <person name="Tisza M.J."/>
            <person name="Buck C.B."/>
        </authorList>
    </citation>
    <scope>NUCLEOTIDE SEQUENCE</scope>
    <source>
        <strain evidence="1">CtWb16</strain>
    </source>
</reference>
<sequence length="134" mass="16537">MKIWFMKHFLKNCYKKYLNEKEQVNKLKIEIYNNYDSFNKIVKFYDDVFPSRSYPIRHIIFQLNKKTTFTIVFSYDFLPYGSLKFVNYKKYNIFYDGKVISKKFKKEVFNLIRELIFNNEEPSMWYSLCDEGEN</sequence>
<name>A0A8S5T0K3_9CAUD</name>
<dbReference type="EMBL" id="BK032721">
    <property type="protein sequence ID" value="DAF56742.1"/>
    <property type="molecule type" value="Genomic_DNA"/>
</dbReference>
<protein>
    <submittedName>
        <fullName evidence="1">Uncharacterized protein</fullName>
    </submittedName>
</protein>
<accession>A0A8S5T0K3</accession>
<evidence type="ECO:0000313" key="1">
    <source>
        <dbReference type="EMBL" id="DAF56742.1"/>
    </source>
</evidence>
<organism evidence="1">
    <name type="scientific">Myoviridae sp. ctWb16</name>
    <dbReference type="NCBI Taxonomy" id="2827690"/>
    <lineage>
        <taxon>Viruses</taxon>
        <taxon>Duplodnaviria</taxon>
        <taxon>Heunggongvirae</taxon>
        <taxon>Uroviricota</taxon>
        <taxon>Caudoviricetes</taxon>
    </lineage>
</organism>